<protein>
    <submittedName>
        <fullName evidence="1">Uncharacterized protein</fullName>
    </submittedName>
</protein>
<reference evidence="2" key="1">
    <citation type="journal article" date="2008" name="Nat. Genet.">
        <title>The Pristionchus pacificus genome provides a unique perspective on nematode lifestyle and parasitism.</title>
        <authorList>
            <person name="Dieterich C."/>
            <person name="Clifton S.W."/>
            <person name="Schuster L.N."/>
            <person name="Chinwalla A."/>
            <person name="Delehaunty K."/>
            <person name="Dinkelacker I."/>
            <person name="Fulton L."/>
            <person name="Fulton R."/>
            <person name="Godfrey J."/>
            <person name="Minx P."/>
            <person name="Mitreva M."/>
            <person name="Roeseler W."/>
            <person name="Tian H."/>
            <person name="Witte H."/>
            <person name="Yang S.P."/>
            <person name="Wilson R.K."/>
            <person name="Sommer R.J."/>
        </authorList>
    </citation>
    <scope>NUCLEOTIDE SEQUENCE [LARGE SCALE GENOMIC DNA]</scope>
    <source>
        <strain evidence="2">PS312</strain>
    </source>
</reference>
<proteinExistence type="predicted"/>
<gene>
    <name evidence="1" type="primary">WBGene00282103</name>
</gene>
<reference evidence="1" key="2">
    <citation type="submission" date="2022-06" db="UniProtKB">
        <authorList>
            <consortium name="EnsemblMetazoa"/>
        </authorList>
    </citation>
    <scope>IDENTIFICATION</scope>
    <source>
        <strain evidence="1">PS312</strain>
    </source>
</reference>
<name>A0A2A6C768_PRIPA</name>
<dbReference type="Proteomes" id="UP000005239">
    <property type="component" value="Unassembled WGS sequence"/>
</dbReference>
<sequence>MILLNPHHSTRPSLRWQRAQAGLARAPSQHEVNSVRGDEGLLKDDGNDHRRADDLGQCPLSLSVLVNDLIDRDLDGIGGTFETSNYIEHSVDRTRHAYISQSCAACVSMYAVKKRRSSIIEFAIQLENFRGARAESGNDVADYQLIINTVEIRKEIQNRNPSAPHTSCGSADALQSREADMDVKLKFEL</sequence>
<organism evidence="1 2">
    <name type="scientific">Pristionchus pacificus</name>
    <name type="common">Parasitic nematode worm</name>
    <dbReference type="NCBI Taxonomy" id="54126"/>
    <lineage>
        <taxon>Eukaryota</taxon>
        <taxon>Metazoa</taxon>
        <taxon>Ecdysozoa</taxon>
        <taxon>Nematoda</taxon>
        <taxon>Chromadorea</taxon>
        <taxon>Rhabditida</taxon>
        <taxon>Rhabditina</taxon>
        <taxon>Diplogasteromorpha</taxon>
        <taxon>Diplogasteroidea</taxon>
        <taxon>Neodiplogasteridae</taxon>
        <taxon>Pristionchus</taxon>
    </lineage>
</organism>
<evidence type="ECO:0000313" key="2">
    <source>
        <dbReference type="Proteomes" id="UP000005239"/>
    </source>
</evidence>
<evidence type="ECO:0000313" key="1">
    <source>
        <dbReference type="EnsemblMetazoa" id="PPA43734.1"/>
    </source>
</evidence>
<dbReference type="EnsemblMetazoa" id="PPA43734.1">
    <property type="protein sequence ID" value="PPA43734.1"/>
    <property type="gene ID" value="WBGene00282103"/>
</dbReference>
<accession>A0A2A6C768</accession>
<keyword evidence="2" id="KW-1185">Reference proteome</keyword>
<accession>A0A8R1V1W3</accession>
<dbReference type="AlphaFoldDB" id="A0A2A6C768"/>